<name>A0ABY5J057_9BACT</name>
<dbReference type="Gene3D" id="2.40.100.10">
    <property type="entry name" value="Cyclophilin-like"/>
    <property type="match status" value="1"/>
</dbReference>
<dbReference type="Gene3D" id="3.20.20.70">
    <property type="entry name" value="Aldolase class I"/>
    <property type="match status" value="1"/>
</dbReference>
<feature type="domain" description="6-phospho-N-acetylmuramidase C-terminal" evidence="1">
    <location>
        <begin position="248"/>
        <end position="360"/>
    </location>
</feature>
<dbReference type="RefSeq" id="WP_129721691.1">
    <property type="nucleotide sequence ID" value="NZ_CP101808.1"/>
</dbReference>
<dbReference type="Proteomes" id="UP001059576">
    <property type="component" value="Chromosome"/>
</dbReference>
<organism evidence="3 4">
    <name type="scientific">Mycoplasmopsis equigenitalium</name>
    <dbReference type="NCBI Taxonomy" id="114883"/>
    <lineage>
        <taxon>Bacteria</taxon>
        <taxon>Bacillati</taxon>
        <taxon>Mycoplasmatota</taxon>
        <taxon>Mycoplasmoidales</taxon>
        <taxon>Metamycoplasmataceae</taxon>
        <taxon>Mycoplasmopsis</taxon>
    </lineage>
</organism>
<dbReference type="InterPro" id="IPR043894">
    <property type="entry name" value="MupG_C"/>
</dbReference>
<dbReference type="SUPFAM" id="SSF50891">
    <property type="entry name" value="Cyclophilin-like"/>
    <property type="match status" value="1"/>
</dbReference>
<dbReference type="InterPro" id="IPR029000">
    <property type="entry name" value="Cyclophilin-like_dom_sf"/>
</dbReference>
<evidence type="ECO:0000313" key="4">
    <source>
        <dbReference type="Proteomes" id="UP001059576"/>
    </source>
</evidence>
<dbReference type="SUPFAM" id="SSF51445">
    <property type="entry name" value="(Trans)glycosidases"/>
    <property type="match status" value="1"/>
</dbReference>
<dbReference type="PANTHER" id="PTHR38435">
    <property type="match status" value="1"/>
</dbReference>
<dbReference type="PANTHER" id="PTHR38435:SF1">
    <property type="entry name" value="DUF871 DOMAIN-CONTAINING PROTEIN"/>
    <property type="match status" value="1"/>
</dbReference>
<proteinExistence type="predicted"/>
<feature type="domain" description="6-phospho-N-acetylmuramidase N-terminal" evidence="2">
    <location>
        <begin position="2"/>
        <end position="235"/>
    </location>
</feature>
<evidence type="ECO:0000259" key="1">
    <source>
        <dbReference type="Pfam" id="PF05913"/>
    </source>
</evidence>
<accession>A0ABY5J057</accession>
<keyword evidence="4" id="KW-1185">Reference proteome</keyword>
<dbReference type="InterPro" id="IPR013785">
    <property type="entry name" value="Aldolase_TIM"/>
</dbReference>
<dbReference type="EMBL" id="CP101808">
    <property type="protein sequence ID" value="UUD36661.1"/>
    <property type="molecule type" value="Genomic_DNA"/>
</dbReference>
<sequence>MLGISIYPDKQDKKEIINYIKLAARYNFKRIFSCLLSINKEAKIIKEEFLEINELAKKLGMMVILDVNPRVFEQLGISYKDLSFFKEIKADGVRLDLGFNGLTEADMTYNKEDLFIEINMSLDSKYIDNILSCRPNIKKLIACHNFYPQRYTGLSLPFFENSSKKCKDFHMRTAAFVNSSGAVGPWPLSHGLPTLEMHRDLNIKVQAKHLFATGLIDDVIIGNAFASEKELKALSSINSDLICFTLTKSSLKNTTNLEKEILFKNNHFRRPDTNAYTIRSTQSRVKYKENDFPAHDTPPVLKRGDVVICNNNLKQYKGELQIVLSEHKNIEMGKNVVGKIDPDEMILLDYVLPIGKFTFEE</sequence>
<dbReference type="InterPro" id="IPR008589">
    <property type="entry name" value="MupG"/>
</dbReference>
<protein>
    <submittedName>
        <fullName evidence="3">MupG family TIM beta-alpha barrel fold protein</fullName>
    </submittedName>
</protein>
<reference evidence="3" key="1">
    <citation type="submission" date="2022-07" db="EMBL/GenBank/DDBJ databases">
        <title>Complete genome of Mycoplasma equigenitalium type strain T37.</title>
        <authorList>
            <person name="Spergser J."/>
        </authorList>
    </citation>
    <scope>NUCLEOTIDE SEQUENCE</scope>
    <source>
        <strain evidence="3">T37</strain>
    </source>
</reference>
<evidence type="ECO:0000259" key="2">
    <source>
        <dbReference type="Pfam" id="PF19200"/>
    </source>
</evidence>
<dbReference type="Pfam" id="PF05913">
    <property type="entry name" value="MupG_C"/>
    <property type="match status" value="1"/>
</dbReference>
<evidence type="ECO:0000313" key="3">
    <source>
        <dbReference type="EMBL" id="UUD36661.1"/>
    </source>
</evidence>
<dbReference type="InterPro" id="IPR043797">
    <property type="entry name" value="MupG_N"/>
</dbReference>
<dbReference type="InterPro" id="IPR017853">
    <property type="entry name" value="GH"/>
</dbReference>
<gene>
    <name evidence="3" type="ORF">NPA09_01935</name>
</gene>
<dbReference type="Pfam" id="PF19200">
    <property type="entry name" value="MupG_N"/>
    <property type="match status" value="1"/>
</dbReference>